<organism evidence="1 2">
    <name type="scientific">Rousettus aegyptiacus</name>
    <name type="common">Egyptian fruit bat</name>
    <name type="synonym">Pteropus aegyptiacus</name>
    <dbReference type="NCBI Taxonomy" id="9407"/>
    <lineage>
        <taxon>Eukaryota</taxon>
        <taxon>Metazoa</taxon>
        <taxon>Chordata</taxon>
        <taxon>Craniata</taxon>
        <taxon>Vertebrata</taxon>
        <taxon>Euteleostomi</taxon>
        <taxon>Mammalia</taxon>
        <taxon>Eutheria</taxon>
        <taxon>Laurasiatheria</taxon>
        <taxon>Chiroptera</taxon>
        <taxon>Yinpterochiroptera</taxon>
        <taxon>Pteropodoidea</taxon>
        <taxon>Pteropodidae</taxon>
        <taxon>Rousettinae</taxon>
        <taxon>Rousettus</taxon>
    </lineage>
</organism>
<accession>A0A7J8D6D7</accession>
<evidence type="ECO:0000313" key="1">
    <source>
        <dbReference type="EMBL" id="KAF6418747.1"/>
    </source>
</evidence>
<keyword evidence="2" id="KW-1185">Reference proteome</keyword>
<evidence type="ECO:0000313" key="2">
    <source>
        <dbReference type="Proteomes" id="UP000593571"/>
    </source>
</evidence>
<dbReference type="AlphaFoldDB" id="A0A7J8D6D7"/>
<proteinExistence type="predicted"/>
<dbReference type="EMBL" id="JACASE010000013">
    <property type="protein sequence ID" value="KAF6418747.1"/>
    <property type="molecule type" value="Genomic_DNA"/>
</dbReference>
<sequence>MLRGERQGRPCWGCLNLEVWKNKRRLKRLPPFSADTRTIRLPPLPAFVFLPLKHFWPLALAAVGLRVDDKRKYTLQTVFWRWPRGVELLRKSSSWETSLQGQCHSLALLGLFKKCSSDLAFQGSLSPHRVFP</sequence>
<gene>
    <name evidence="1" type="ORF">HJG63_008769</name>
</gene>
<comment type="caution">
    <text evidence="1">The sequence shown here is derived from an EMBL/GenBank/DDBJ whole genome shotgun (WGS) entry which is preliminary data.</text>
</comment>
<dbReference type="Proteomes" id="UP000593571">
    <property type="component" value="Unassembled WGS sequence"/>
</dbReference>
<protein>
    <submittedName>
        <fullName evidence="1">Uncharacterized protein</fullName>
    </submittedName>
</protein>
<reference evidence="1 2" key="1">
    <citation type="journal article" date="2020" name="Nature">
        <title>Six reference-quality genomes reveal evolution of bat adaptations.</title>
        <authorList>
            <person name="Jebb D."/>
            <person name="Huang Z."/>
            <person name="Pippel M."/>
            <person name="Hughes G.M."/>
            <person name="Lavrichenko K."/>
            <person name="Devanna P."/>
            <person name="Winkler S."/>
            <person name="Jermiin L.S."/>
            <person name="Skirmuntt E.C."/>
            <person name="Katzourakis A."/>
            <person name="Burkitt-Gray L."/>
            <person name="Ray D.A."/>
            <person name="Sullivan K.A.M."/>
            <person name="Roscito J.G."/>
            <person name="Kirilenko B.M."/>
            <person name="Davalos L.M."/>
            <person name="Corthals A.P."/>
            <person name="Power M.L."/>
            <person name="Jones G."/>
            <person name="Ransome R.D."/>
            <person name="Dechmann D.K.N."/>
            <person name="Locatelli A.G."/>
            <person name="Puechmaille S.J."/>
            <person name="Fedrigo O."/>
            <person name="Jarvis E.D."/>
            <person name="Hiller M."/>
            <person name="Vernes S.C."/>
            <person name="Myers E.W."/>
            <person name="Teeling E.C."/>
        </authorList>
    </citation>
    <scope>NUCLEOTIDE SEQUENCE [LARGE SCALE GENOMIC DNA]</scope>
    <source>
        <strain evidence="1">MRouAeg1</strain>
        <tissue evidence="1">Muscle</tissue>
    </source>
</reference>
<name>A0A7J8D6D7_ROUAE</name>